<proteinExistence type="predicted"/>
<dbReference type="Proteomes" id="UP000234857">
    <property type="component" value="Unassembled WGS sequence"/>
</dbReference>
<protein>
    <recommendedName>
        <fullName evidence="1">Sigma-54 factor interaction domain-containing protein</fullName>
    </recommendedName>
</protein>
<dbReference type="EMBL" id="PKTG01000083">
    <property type="protein sequence ID" value="PLX17695.1"/>
    <property type="molecule type" value="Genomic_DNA"/>
</dbReference>
<evidence type="ECO:0000313" key="2">
    <source>
        <dbReference type="EMBL" id="PLX17695.1"/>
    </source>
</evidence>
<sequence>MNNKICLTFLDTHGAIAAAIFLNKHPDCELIVSSSGKFQDTFKEFIERKNLVIYIIGLGPAQKDDETIDILKKVLKNNKIKWITHIDHKNIFKRLADNKNFSFIINEEDHLAKTVKKEIKNNSSRAKRLADSPERPSDYKHYDDLVNKAKFWFFNFGDKEFYPSIIKELSYESYKPKNSEESYDGYNDQKYLLGKNDIIRQLREKIKIVGMDSICNVLITGESGTGKTTIAYALHKVSNRK</sequence>
<accession>A0A2N5ZG71</accession>
<organism evidence="2 3">
    <name type="scientific">Muiribacterium halophilum</name>
    <dbReference type="NCBI Taxonomy" id="2053465"/>
    <lineage>
        <taxon>Bacteria</taxon>
        <taxon>Candidatus Muiribacteriota</taxon>
        <taxon>Candidatus Muiribacteriia</taxon>
        <taxon>Candidatus Muiribacteriales</taxon>
        <taxon>Candidatus Muiribacteriaceae</taxon>
        <taxon>Candidatus Muiribacterium</taxon>
    </lineage>
</organism>
<dbReference type="InterPro" id="IPR002078">
    <property type="entry name" value="Sigma_54_int"/>
</dbReference>
<name>A0A2N5ZG71_MUIH1</name>
<dbReference type="InterPro" id="IPR025662">
    <property type="entry name" value="Sigma_54_int_dom_ATP-bd_1"/>
</dbReference>
<dbReference type="InterPro" id="IPR027417">
    <property type="entry name" value="P-loop_NTPase"/>
</dbReference>
<dbReference type="Gene3D" id="3.40.50.300">
    <property type="entry name" value="P-loop containing nucleotide triphosphate hydrolases"/>
    <property type="match status" value="1"/>
</dbReference>
<reference evidence="2 3" key="1">
    <citation type="submission" date="2017-11" db="EMBL/GenBank/DDBJ databases">
        <title>Genome-resolved metagenomics identifies genetic mobility, metabolic interactions, and unexpected diversity in perchlorate-reducing communities.</title>
        <authorList>
            <person name="Barnum T.P."/>
            <person name="Figueroa I.A."/>
            <person name="Carlstrom C.I."/>
            <person name="Lucas L.N."/>
            <person name="Engelbrektson A.L."/>
            <person name="Coates J.D."/>
        </authorList>
    </citation>
    <scope>NUCLEOTIDE SEQUENCE [LARGE SCALE GENOMIC DNA]</scope>
    <source>
        <strain evidence="2">BM706</strain>
    </source>
</reference>
<dbReference type="GO" id="GO:0005524">
    <property type="term" value="F:ATP binding"/>
    <property type="evidence" value="ECO:0007669"/>
    <property type="project" value="InterPro"/>
</dbReference>
<dbReference type="Pfam" id="PF00158">
    <property type="entry name" value="Sigma54_activat"/>
    <property type="match status" value="1"/>
</dbReference>
<dbReference type="SUPFAM" id="SSF52540">
    <property type="entry name" value="P-loop containing nucleoside triphosphate hydrolases"/>
    <property type="match status" value="2"/>
</dbReference>
<comment type="caution">
    <text evidence="2">The sequence shown here is derived from an EMBL/GenBank/DDBJ whole genome shotgun (WGS) entry which is preliminary data.</text>
</comment>
<evidence type="ECO:0000313" key="3">
    <source>
        <dbReference type="Proteomes" id="UP000234857"/>
    </source>
</evidence>
<feature type="domain" description="Sigma-54 factor interaction" evidence="1">
    <location>
        <begin position="193"/>
        <end position="241"/>
    </location>
</feature>
<dbReference type="AlphaFoldDB" id="A0A2N5ZG71"/>
<evidence type="ECO:0000259" key="1">
    <source>
        <dbReference type="Pfam" id="PF00158"/>
    </source>
</evidence>
<gene>
    <name evidence="2" type="ORF">C0601_06600</name>
</gene>
<dbReference type="PROSITE" id="PS00675">
    <property type="entry name" value="SIGMA54_INTERACT_1"/>
    <property type="match status" value="1"/>
</dbReference>
<dbReference type="GO" id="GO:0006355">
    <property type="term" value="P:regulation of DNA-templated transcription"/>
    <property type="evidence" value="ECO:0007669"/>
    <property type="project" value="InterPro"/>
</dbReference>